<dbReference type="Gramene" id="rna-AYBTSS11_LOCUS18753">
    <property type="protein sequence ID" value="CAJ1961486.1"/>
    <property type="gene ID" value="gene-AYBTSS11_LOCUS18753"/>
</dbReference>
<keyword evidence="10" id="KW-1133">Transmembrane helix</keyword>
<evidence type="ECO:0000256" key="2">
    <source>
        <dbReference type="ARBA" id="ARBA00022679"/>
    </source>
</evidence>
<dbReference type="Gene3D" id="3.30.200.20">
    <property type="entry name" value="Phosphorylase Kinase, domain 1"/>
    <property type="match status" value="1"/>
</dbReference>
<dbReference type="SUPFAM" id="SSF51110">
    <property type="entry name" value="alpha-D-mannose-specific plant lectins"/>
    <property type="match status" value="1"/>
</dbReference>
<keyword evidence="3" id="KW-0732">Signal</keyword>
<dbReference type="EC" id="2.7.11.1" evidence="9"/>
<sequence>MPFEIWMPNMTKRRVRRNKLVTIIFTFACMSILQKTSYADDALTPTSSIADGQELISAGQNFSLGFFTPGTSKSRYIGIWYKNITPRTVVWVANRDHPLNDSSGNLTVAADGNIVLFDGASNRVWFTNSSRSIQEPIAKLLDSGNFVLMDGKNSDPDSYIWQSFDNPTDTMLPGLKLGWDKNLGINRYLTSWKSANDPSPGNFTFRFDQKEFPELVIRQGTNITFRSGIWDGIRFNSDDWLSFLGIRAFKPQLSVTSTEAVYWDEPGDRLSRYEMKDDGLLQRYIWDNKNFKWTLMHEARKDFCDNYGTCGVNGICNIKNVPAYCDCLKGFIPNSPDEWDSFNWSGGCVRRTPLNCTQGDGFQKLSWIKLPMLLQFWTNNSMSLEECKVECLKNCSCTAYANSAVNEGPHGCLIWFGDLTDIRQLINEEGVQLDLYVRLAASEIGMHGFCFNMTCNVYPHNMSLTCFLFCLHMHSLEEIRFLKLKHLFDSCEESTTNGSKRRNIALIISVPVALLLCCIIFFLSKMYIKRRTRTGLGKILKKFNLAQMINRSSHRNHNEDQASPIFDIYTILAATNNFSIENKIGEGGFGPVYRGKLAHGQEIAVKRLSKTSKQGISEFMNEVGLVAKLQHRNLVSVLGGCTQGEERMLIYEYMPNSSLDHFIFDSQLNPKISDFGVARIVEGDHASITTDEIAGTIGYMPPEYAVSGILSLKSDVYSFGVIVLEILSGIKSSNYKIKRPDHDHNLLGQAWTLWKDGRAVAFMDVNLDLTAVPSELLRCLQVGLLCVQKLPEDRPTMSSVVFMLSNESIALSQPKKPGFFEEETEHGYSEMESFSNSAMTITLLEARS</sequence>
<keyword evidence="8" id="KW-0325">Glycoprotein</keyword>
<dbReference type="CDD" id="cd00028">
    <property type="entry name" value="B_lectin"/>
    <property type="match status" value="1"/>
</dbReference>
<protein>
    <recommendedName>
        <fullName evidence="9">Receptor-like serine/threonine-protein kinase</fullName>
        <ecNumber evidence="9">2.7.11.1</ecNumber>
    </recommendedName>
</protein>
<evidence type="ECO:0000259" key="13">
    <source>
        <dbReference type="PROSITE" id="PS50948"/>
    </source>
</evidence>
<dbReference type="SMART" id="SM00473">
    <property type="entry name" value="PAN_AP"/>
    <property type="match status" value="1"/>
</dbReference>
<dbReference type="GO" id="GO:0005524">
    <property type="term" value="F:ATP binding"/>
    <property type="evidence" value="ECO:0007669"/>
    <property type="project" value="UniProtKB-KW"/>
</dbReference>
<comment type="catalytic activity">
    <reaction evidence="9">
        <text>L-seryl-[protein] + ATP = O-phospho-L-seryl-[protein] + ADP + H(+)</text>
        <dbReference type="Rhea" id="RHEA:17989"/>
        <dbReference type="Rhea" id="RHEA-COMP:9863"/>
        <dbReference type="Rhea" id="RHEA-COMP:11604"/>
        <dbReference type="ChEBI" id="CHEBI:15378"/>
        <dbReference type="ChEBI" id="CHEBI:29999"/>
        <dbReference type="ChEBI" id="CHEBI:30616"/>
        <dbReference type="ChEBI" id="CHEBI:83421"/>
        <dbReference type="ChEBI" id="CHEBI:456216"/>
        <dbReference type="EC" id="2.7.11.1"/>
    </reaction>
</comment>
<dbReference type="SUPFAM" id="SSF56112">
    <property type="entry name" value="Protein kinase-like (PK-like)"/>
    <property type="match status" value="1"/>
</dbReference>
<gene>
    <name evidence="14" type="ORF">AYBTSS11_LOCUS18753</name>
</gene>
<dbReference type="InterPro" id="IPR024171">
    <property type="entry name" value="SRK-like_kinase"/>
</dbReference>
<keyword evidence="7" id="KW-1015">Disulfide bond</keyword>
<keyword evidence="10" id="KW-0472">Membrane</keyword>
<dbReference type="Pfam" id="PF01453">
    <property type="entry name" value="B_lectin"/>
    <property type="match status" value="1"/>
</dbReference>
<dbReference type="PROSITE" id="PS50927">
    <property type="entry name" value="BULB_LECTIN"/>
    <property type="match status" value="1"/>
</dbReference>
<dbReference type="PIRSF" id="PIRSF000641">
    <property type="entry name" value="SRK"/>
    <property type="match status" value="1"/>
</dbReference>
<dbReference type="InterPro" id="IPR003609">
    <property type="entry name" value="Pan_app"/>
</dbReference>
<dbReference type="InterPro" id="IPR001245">
    <property type="entry name" value="Ser-Thr/Tyr_kinase_cat_dom"/>
</dbReference>
<keyword evidence="15" id="KW-1185">Reference proteome</keyword>
<evidence type="ECO:0000256" key="9">
    <source>
        <dbReference type="PIRNR" id="PIRNR000641"/>
    </source>
</evidence>
<evidence type="ECO:0000256" key="5">
    <source>
        <dbReference type="ARBA" id="ARBA00022777"/>
    </source>
</evidence>
<proteinExistence type="inferred from homology"/>
<evidence type="ECO:0000256" key="6">
    <source>
        <dbReference type="ARBA" id="ARBA00022840"/>
    </source>
</evidence>
<keyword evidence="10" id="KW-0812">Transmembrane</keyword>
<dbReference type="InterPro" id="IPR001480">
    <property type="entry name" value="Bulb-type_lectin_dom"/>
</dbReference>
<evidence type="ECO:0000256" key="7">
    <source>
        <dbReference type="ARBA" id="ARBA00023157"/>
    </source>
</evidence>
<dbReference type="PANTHER" id="PTHR32444">
    <property type="entry name" value="BULB-TYPE LECTIN DOMAIN-CONTAINING PROTEIN"/>
    <property type="match status" value="1"/>
</dbReference>
<dbReference type="FunFam" id="3.30.200.20:FF:000418">
    <property type="entry name" value="G-type lectin S-receptor-like serine/threonine-protein kinase"/>
    <property type="match status" value="1"/>
</dbReference>
<dbReference type="CDD" id="cd01098">
    <property type="entry name" value="PAN_AP_plant"/>
    <property type="match status" value="1"/>
</dbReference>
<evidence type="ECO:0000256" key="4">
    <source>
        <dbReference type="ARBA" id="ARBA00022741"/>
    </source>
</evidence>
<dbReference type="GO" id="GO:0004674">
    <property type="term" value="F:protein serine/threonine kinase activity"/>
    <property type="evidence" value="ECO:0007669"/>
    <property type="project" value="UniProtKB-KW"/>
</dbReference>
<dbReference type="PROSITE" id="PS50948">
    <property type="entry name" value="PAN"/>
    <property type="match status" value="1"/>
</dbReference>
<dbReference type="InterPro" id="IPR000719">
    <property type="entry name" value="Prot_kinase_dom"/>
</dbReference>
<evidence type="ECO:0000256" key="8">
    <source>
        <dbReference type="ARBA" id="ARBA00023180"/>
    </source>
</evidence>
<feature type="transmembrane region" description="Helical" evidence="10">
    <location>
        <begin position="504"/>
        <end position="523"/>
    </location>
</feature>
<dbReference type="InterPro" id="IPR011009">
    <property type="entry name" value="Kinase-like_dom_sf"/>
</dbReference>
<evidence type="ECO:0000313" key="15">
    <source>
        <dbReference type="Proteomes" id="UP001189624"/>
    </source>
</evidence>
<evidence type="ECO:0000259" key="12">
    <source>
        <dbReference type="PROSITE" id="PS50927"/>
    </source>
</evidence>
<dbReference type="InterPro" id="IPR000858">
    <property type="entry name" value="S_locus_glycoprot_dom"/>
</dbReference>
<evidence type="ECO:0000313" key="14">
    <source>
        <dbReference type="EMBL" id="CAJ1961486.1"/>
    </source>
</evidence>
<dbReference type="EMBL" id="OY731403">
    <property type="protein sequence ID" value="CAJ1961486.1"/>
    <property type="molecule type" value="Genomic_DNA"/>
</dbReference>
<keyword evidence="2 9" id="KW-0808">Transferase</keyword>
<dbReference type="FunFam" id="2.90.10.10:FF:000004">
    <property type="entry name" value="G-type lectin S-receptor-like serine/threonine-protein kinase"/>
    <property type="match status" value="1"/>
</dbReference>
<feature type="domain" description="Bulb-type lectin" evidence="12">
    <location>
        <begin position="40"/>
        <end position="161"/>
    </location>
</feature>
<comment type="catalytic activity">
    <reaction evidence="9">
        <text>L-threonyl-[protein] + ATP = O-phospho-L-threonyl-[protein] + ADP + H(+)</text>
        <dbReference type="Rhea" id="RHEA:46608"/>
        <dbReference type="Rhea" id="RHEA-COMP:11060"/>
        <dbReference type="Rhea" id="RHEA-COMP:11605"/>
        <dbReference type="ChEBI" id="CHEBI:15378"/>
        <dbReference type="ChEBI" id="CHEBI:30013"/>
        <dbReference type="ChEBI" id="CHEBI:30616"/>
        <dbReference type="ChEBI" id="CHEBI:61977"/>
        <dbReference type="ChEBI" id="CHEBI:456216"/>
        <dbReference type="EC" id="2.7.11.1"/>
    </reaction>
</comment>
<dbReference type="Gene3D" id="1.10.510.10">
    <property type="entry name" value="Transferase(Phosphotransferase) domain 1"/>
    <property type="match status" value="1"/>
</dbReference>
<evidence type="ECO:0000259" key="11">
    <source>
        <dbReference type="PROSITE" id="PS50011"/>
    </source>
</evidence>
<keyword evidence="5 9" id="KW-0418">Kinase</keyword>
<dbReference type="Gene3D" id="2.90.10.10">
    <property type="entry name" value="Bulb-type lectin domain"/>
    <property type="match status" value="1"/>
</dbReference>
<accession>A0AA86SQV9</accession>
<evidence type="ECO:0000256" key="10">
    <source>
        <dbReference type="SAM" id="Phobius"/>
    </source>
</evidence>
<dbReference type="AlphaFoldDB" id="A0AA86SQV9"/>
<dbReference type="PROSITE" id="PS50011">
    <property type="entry name" value="PROTEIN_KINASE_DOM"/>
    <property type="match status" value="1"/>
</dbReference>
<dbReference type="Pfam" id="PF07714">
    <property type="entry name" value="PK_Tyr_Ser-Thr"/>
    <property type="match status" value="2"/>
</dbReference>
<evidence type="ECO:0000256" key="1">
    <source>
        <dbReference type="ARBA" id="ARBA00022527"/>
    </source>
</evidence>
<keyword evidence="1 9" id="KW-0723">Serine/threonine-protein kinase</keyword>
<feature type="domain" description="Protein kinase" evidence="11">
    <location>
        <begin position="578"/>
        <end position="809"/>
    </location>
</feature>
<dbReference type="PANTHER" id="PTHR32444:SF118">
    <property type="entry name" value="OS09G0551150 PROTEIN"/>
    <property type="match status" value="1"/>
</dbReference>
<dbReference type="Proteomes" id="UP001189624">
    <property type="component" value="Chromosome 6"/>
</dbReference>
<dbReference type="SMART" id="SM00108">
    <property type="entry name" value="B_lectin"/>
    <property type="match status" value="1"/>
</dbReference>
<dbReference type="GO" id="GO:0048544">
    <property type="term" value="P:recognition of pollen"/>
    <property type="evidence" value="ECO:0007669"/>
    <property type="project" value="InterPro"/>
</dbReference>
<keyword evidence="6 9" id="KW-0067">ATP-binding</keyword>
<organism evidence="14 15">
    <name type="scientific">Sphenostylis stenocarpa</name>
    <dbReference type="NCBI Taxonomy" id="92480"/>
    <lineage>
        <taxon>Eukaryota</taxon>
        <taxon>Viridiplantae</taxon>
        <taxon>Streptophyta</taxon>
        <taxon>Embryophyta</taxon>
        <taxon>Tracheophyta</taxon>
        <taxon>Spermatophyta</taxon>
        <taxon>Magnoliopsida</taxon>
        <taxon>eudicotyledons</taxon>
        <taxon>Gunneridae</taxon>
        <taxon>Pentapetalae</taxon>
        <taxon>rosids</taxon>
        <taxon>fabids</taxon>
        <taxon>Fabales</taxon>
        <taxon>Fabaceae</taxon>
        <taxon>Papilionoideae</taxon>
        <taxon>50 kb inversion clade</taxon>
        <taxon>NPAAA clade</taxon>
        <taxon>indigoferoid/millettioid clade</taxon>
        <taxon>Phaseoleae</taxon>
        <taxon>Sphenostylis</taxon>
    </lineage>
</organism>
<keyword evidence="4 9" id="KW-0547">Nucleotide-binding</keyword>
<dbReference type="InterPro" id="IPR036426">
    <property type="entry name" value="Bulb-type_lectin_dom_sf"/>
</dbReference>
<reference evidence="14" key="1">
    <citation type="submission" date="2023-10" db="EMBL/GenBank/DDBJ databases">
        <authorList>
            <person name="Domelevo Entfellner J.-B."/>
        </authorList>
    </citation>
    <scope>NUCLEOTIDE SEQUENCE</scope>
</reference>
<feature type="domain" description="Apple" evidence="13">
    <location>
        <begin position="356"/>
        <end position="440"/>
    </location>
</feature>
<name>A0AA86SQV9_9FABA</name>
<evidence type="ECO:0000256" key="3">
    <source>
        <dbReference type="ARBA" id="ARBA00022729"/>
    </source>
</evidence>
<dbReference type="Pfam" id="PF08276">
    <property type="entry name" value="PAN_2"/>
    <property type="match status" value="1"/>
</dbReference>
<comment type="similarity">
    <text evidence="9">Belongs to the protein kinase superfamily. Ser/Thr protein kinase family.</text>
</comment>
<dbReference type="Pfam" id="PF00954">
    <property type="entry name" value="S_locus_glycop"/>
    <property type="match status" value="1"/>
</dbReference>